<dbReference type="CDD" id="cd00093">
    <property type="entry name" value="HTH_XRE"/>
    <property type="match status" value="1"/>
</dbReference>
<keyword evidence="3" id="KW-1185">Reference proteome</keyword>
<dbReference type="Proteomes" id="UP000323454">
    <property type="component" value="Unassembled WGS sequence"/>
</dbReference>
<dbReference type="InterPro" id="IPR010982">
    <property type="entry name" value="Lambda_DNA-bd_dom_sf"/>
</dbReference>
<evidence type="ECO:0000259" key="1">
    <source>
        <dbReference type="PROSITE" id="PS50943"/>
    </source>
</evidence>
<dbReference type="PROSITE" id="PS50943">
    <property type="entry name" value="HTH_CROC1"/>
    <property type="match status" value="1"/>
</dbReference>
<proteinExistence type="predicted"/>
<gene>
    <name evidence="2" type="ORF">F0L68_33460</name>
</gene>
<reference evidence="2 3" key="2">
    <citation type="submission" date="2019-09" db="EMBL/GenBank/DDBJ databases">
        <authorList>
            <person name="Jin C."/>
        </authorList>
    </citation>
    <scope>NUCLEOTIDE SEQUENCE [LARGE SCALE GENOMIC DNA]</scope>
    <source>
        <strain evidence="2 3">AN110305</strain>
    </source>
</reference>
<organism evidence="2 3">
    <name type="scientific">Solihabitans fulvus</name>
    <dbReference type="NCBI Taxonomy" id="1892852"/>
    <lineage>
        <taxon>Bacteria</taxon>
        <taxon>Bacillati</taxon>
        <taxon>Actinomycetota</taxon>
        <taxon>Actinomycetes</taxon>
        <taxon>Pseudonocardiales</taxon>
        <taxon>Pseudonocardiaceae</taxon>
        <taxon>Solihabitans</taxon>
    </lineage>
</organism>
<protein>
    <submittedName>
        <fullName evidence="2">Helix-turn-helix transcriptional regulator</fullName>
    </submittedName>
</protein>
<evidence type="ECO:0000313" key="2">
    <source>
        <dbReference type="EMBL" id="KAA2253318.1"/>
    </source>
</evidence>
<dbReference type="OrthoDB" id="3626060at2"/>
<dbReference type="EMBL" id="VUOB01000067">
    <property type="protein sequence ID" value="KAA2253318.1"/>
    <property type="molecule type" value="Genomic_DNA"/>
</dbReference>
<comment type="caution">
    <text evidence="2">The sequence shown here is derived from an EMBL/GenBank/DDBJ whole genome shotgun (WGS) entry which is preliminary data.</text>
</comment>
<dbReference type="SMART" id="SM00530">
    <property type="entry name" value="HTH_XRE"/>
    <property type="match status" value="1"/>
</dbReference>
<dbReference type="AlphaFoldDB" id="A0A5B2WQS3"/>
<evidence type="ECO:0000313" key="3">
    <source>
        <dbReference type="Proteomes" id="UP000323454"/>
    </source>
</evidence>
<reference evidence="2 3" key="1">
    <citation type="submission" date="2019-09" db="EMBL/GenBank/DDBJ databases">
        <title>Goodfellowia gen. nov., a new genus of the Pseudonocardineae related to Actinoalloteichus, containing Goodfellowia coeruleoviolacea gen. nov., comb. nov. gen. nov., comb. nov.</title>
        <authorList>
            <person name="Labeda D."/>
        </authorList>
    </citation>
    <scope>NUCLEOTIDE SEQUENCE [LARGE SCALE GENOMIC DNA]</scope>
    <source>
        <strain evidence="2 3">AN110305</strain>
    </source>
</reference>
<dbReference type="RefSeq" id="WP_149853883.1">
    <property type="nucleotide sequence ID" value="NZ_VUOB01000067.1"/>
</dbReference>
<accession>A0A5B2WQS3</accession>
<sequence length="163" mass="18649">MEIDTAAYQRVLGDELRTLRKQRGWTRKELNRRLQSGISLQTLATYELGTRQCSVIRLVEICHALNVPAHEVLQRVHEKVFTDPPPGHIRLDLTAIAADDHGELLPLRRWARDRLDQLPLGASHDVHLDLSALEYMAQLCQLTPVELIHKLRGLDRMTSPKAR</sequence>
<dbReference type="Pfam" id="PF13560">
    <property type="entry name" value="HTH_31"/>
    <property type="match status" value="1"/>
</dbReference>
<dbReference type="GO" id="GO:0003677">
    <property type="term" value="F:DNA binding"/>
    <property type="evidence" value="ECO:0007669"/>
    <property type="project" value="InterPro"/>
</dbReference>
<name>A0A5B2WQS3_9PSEU</name>
<dbReference type="InterPro" id="IPR001387">
    <property type="entry name" value="Cro/C1-type_HTH"/>
</dbReference>
<dbReference type="Gene3D" id="1.10.260.40">
    <property type="entry name" value="lambda repressor-like DNA-binding domains"/>
    <property type="match status" value="1"/>
</dbReference>
<feature type="domain" description="HTH cro/C1-type" evidence="1">
    <location>
        <begin position="16"/>
        <end position="72"/>
    </location>
</feature>
<dbReference type="SUPFAM" id="SSF47413">
    <property type="entry name" value="lambda repressor-like DNA-binding domains"/>
    <property type="match status" value="1"/>
</dbReference>